<dbReference type="OrthoDB" id="14419at2759"/>
<evidence type="ECO:0000256" key="1">
    <source>
        <dbReference type="RuleBase" id="RU369107"/>
    </source>
</evidence>
<reference evidence="4" key="1">
    <citation type="journal article" date="2014" name="Genome Announc.">
        <title>Genome sequence of the yeast Cyberlindnera fabianii (Hansenula fabianii).</title>
        <authorList>
            <person name="Freel K.C."/>
            <person name="Sarilar V."/>
            <person name="Neuveglise C."/>
            <person name="Devillers H."/>
            <person name="Friedrich A."/>
            <person name="Schacherer J."/>
        </authorList>
    </citation>
    <scope>NUCLEOTIDE SEQUENCE</scope>
    <source>
        <strain evidence="4">YJS4271</strain>
    </source>
</reference>
<keyword evidence="1" id="KW-0378">Hydrolase</keyword>
<dbReference type="OMA" id="ERTKYWK"/>
<keyword evidence="6" id="KW-1185">Reference proteome</keyword>
<dbReference type="EMBL" id="LK052889">
    <property type="protein sequence ID" value="CDR40091.1"/>
    <property type="molecule type" value="Genomic_DNA"/>
</dbReference>
<evidence type="ECO:0000313" key="6">
    <source>
        <dbReference type="Proteomes" id="UP000189513"/>
    </source>
</evidence>
<dbReference type="EC" id="3.2.1.106" evidence="1"/>
<dbReference type="AlphaFoldDB" id="A0A061AR30"/>
<keyword evidence="1" id="KW-0326">Glycosidase</keyword>
<reference evidence="6" key="2">
    <citation type="journal article" date="2017" name="Genome Announc.">
        <title>Genome sequences of Cyberlindnera fabianii 65, Pichia kudriavzevii 129, and Saccharomyces cerevisiae 131 isolated from fermented masau fruits in Zimbabwe.</title>
        <authorList>
            <person name="van Rijswijck I.M.H."/>
            <person name="Derks M.F.L."/>
            <person name="Abee T."/>
            <person name="de Ridder D."/>
            <person name="Smid E.J."/>
        </authorList>
    </citation>
    <scope>NUCLEOTIDE SEQUENCE [LARGE SCALE GENOMIC DNA]</scope>
    <source>
        <strain evidence="6">65</strain>
    </source>
</reference>
<dbReference type="EMBL" id="MPUK01000004">
    <property type="protein sequence ID" value="ONH67413.1"/>
    <property type="molecule type" value="Genomic_DNA"/>
</dbReference>
<comment type="similarity">
    <text evidence="1">Belongs to the glycosyl hydrolase 63 family.</text>
</comment>
<dbReference type="InterPro" id="IPR012341">
    <property type="entry name" value="6hp_glycosidase-like_sf"/>
</dbReference>
<keyword evidence="1" id="KW-0256">Endoplasmic reticulum</keyword>
<feature type="domain" description="Mannosylglycerate hydrolase MGH1-like glycoside hydrolase" evidence="3">
    <location>
        <begin position="730"/>
        <end position="905"/>
    </location>
</feature>
<evidence type="ECO:0000313" key="4">
    <source>
        <dbReference type="EMBL" id="CDR40091.1"/>
    </source>
</evidence>
<feature type="compositionally biased region" description="Acidic residues" evidence="2">
    <location>
        <begin position="1033"/>
        <end position="1046"/>
    </location>
</feature>
<dbReference type="GO" id="GO:0009311">
    <property type="term" value="P:oligosaccharide metabolic process"/>
    <property type="evidence" value="ECO:0007669"/>
    <property type="project" value="UniProtKB-UniRule"/>
</dbReference>
<comment type="subcellular location">
    <subcellularLocation>
        <location evidence="1">Endoplasmic reticulum membrane</location>
        <topology evidence="1">Single-pass type II membrane protein</topology>
    </subcellularLocation>
</comment>
<dbReference type="STRING" id="36022.A0A061AR30"/>
<feature type="compositionally biased region" description="Low complexity" evidence="2">
    <location>
        <begin position="991"/>
        <end position="1002"/>
    </location>
</feature>
<dbReference type="Pfam" id="PF22422">
    <property type="entry name" value="MGH1-like_GH"/>
    <property type="match status" value="2"/>
</dbReference>
<dbReference type="PANTHER" id="PTHR10412">
    <property type="entry name" value="MANNOSYL-OLIGOSACCHARIDE GLUCOSIDASE"/>
    <property type="match status" value="1"/>
</dbReference>
<comment type="pathway">
    <text evidence="1">Glycan metabolism; N-glycan degradation.</text>
</comment>
<feature type="region of interest" description="Disordered" evidence="2">
    <location>
        <begin position="991"/>
        <end position="1052"/>
    </location>
</feature>
<reference evidence="5" key="3">
    <citation type="submission" date="2017-01" db="EMBL/GenBank/DDBJ databases">
        <authorList>
            <person name="Mah S.A."/>
            <person name="Swanson W.J."/>
            <person name="Moy G.W."/>
            <person name="Vacquier V.D."/>
        </authorList>
    </citation>
    <scope>NUCLEOTIDE SEQUENCE [LARGE SCALE GENOMIC DNA]</scope>
    <source>
        <strain evidence="5">65</strain>
    </source>
</reference>
<comment type="function">
    <text evidence="1">Cleaves the distal alpha 1,2-linked glucose residue from the Glc(3)Man(9)GlcNAc(2) oligosaccharide precursor.</text>
</comment>
<feature type="domain" description="Mannosylglycerate hydrolase MGH1-like glycoside hydrolase" evidence="3">
    <location>
        <begin position="450"/>
        <end position="553"/>
    </location>
</feature>
<dbReference type="Gene3D" id="1.50.10.10">
    <property type="match status" value="1"/>
</dbReference>
<dbReference type="GO" id="GO:0005789">
    <property type="term" value="C:endoplasmic reticulum membrane"/>
    <property type="evidence" value="ECO:0007669"/>
    <property type="project" value="UniProtKB-SubCell"/>
</dbReference>
<dbReference type="SUPFAM" id="SSF48208">
    <property type="entry name" value="Six-hairpin glycosidases"/>
    <property type="match status" value="1"/>
</dbReference>
<keyword evidence="1" id="KW-0325">Glycoprotein</keyword>
<gene>
    <name evidence="5" type="ORF">BON22_2406</name>
    <name evidence="4" type="ORF">CYFA0S_04e03400g</name>
</gene>
<dbReference type="VEuPathDB" id="FungiDB:BON22_2406"/>
<accession>A0A061AR30</accession>
<dbReference type="InterPro" id="IPR054491">
    <property type="entry name" value="MGH1-like_GH"/>
</dbReference>
<dbReference type="InterPro" id="IPR004888">
    <property type="entry name" value="Glycoside_hydrolase_63"/>
</dbReference>
<dbReference type="Proteomes" id="UP000189513">
    <property type="component" value="Unassembled WGS sequence"/>
</dbReference>
<evidence type="ECO:0000256" key="2">
    <source>
        <dbReference type="SAM" id="MobiDB-lite"/>
    </source>
</evidence>
<name>A0A061AR30_CYBFA</name>
<evidence type="ECO:0000313" key="5">
    <source>
        <dbReference type="EMBL" id="ONH67413.1"/>
    </source>
</evidence>
<protein>
    <recommendedName>
        <fullName evidence="1">Mannosyl-oligosaccharide glucosidase</fullName>
        <ecNumber evidence="1">3.2.1.106</ecNumber>
    </recommendedName>
    <alternativeName>
        <fullName evidence="1">Glucosidase I</fullName>
    </alternativeName>
</protein>
<comment type="catalytic activity">
    <reaction evidence="1">
        <text>N(4)-(alpha-D-Glc-(1-&gt;2)-alpha-D-Glc-(1-&gt;3)-alpha-D-Glc-(1-&gt;3)-alpha-D-Man-(1-&gt;2)-alpha-D-Man-(1-&gt;2)-alpha-D-Man-(1-&gt;3)-[alpha-D-Man-(1-&gt;2)-alpha-D-Man-(1-&gt;3)-[alpha-D-Man-(1-&gt;2)-alpha-D-Man-(1-&gt;6)]-alpha-D-Man-(1-&gt;6)]-beta-D-Man-(1-&gt;4)-beta-D-GlcNAc-(1-&gt;4)-beta-D-GlcNAc)-L-asparaginyl-[protein] + H2O = N(4)-(alpha-D-Glc-(1-&gt;3)-alpha-D-Glc-(1-&gt;3)-alpha-D-Man-(1-&gt;2)-alpha-D-Man-(1-&gt;2)-alpha-D-Man-(1-&gt;3)-[alpha-D-Man-(1-&gt;2)-alpha-D-Man-(1-&gt;3)-[alpha-D-Man-(1-&gt;2)-alpha-D-Man-(1-&gt;6)]-alpha-D-Man-(1-&gt;6)]-beta-D-Man-(1-&gt;4)-beta-D-GlcNAc-(1-&gt;4)-beta-D-GlcNAc)-L-asparaginyl-[protein] + beta-D-glucose</text>
        <dbReference type="Rhea" id="RHEA:55988"/>
        <dbReference type="Rhea" id="RHEA-COMP:12806"/>
        <dbReference type="Rhea" id="RHEA-COMP:14355"/>
        <dbReference type="ChEBI" id="CHEBI:15377"/>
        <dbReference type="ChEBI" id="CHEBI:15903"/>
        <dbReference type="ChEBI" id="CHEBI:59082"/>
        <dbReference type="ChEBI" id="CHEBI:132537"/>
        <dbReference type="EC" id="3.2.1.106"/>
    </reaction>
</comment>
<dbReference type="PANTHER" id="PTHR10412:SF10">
    <property type="entry name" value="GLYCOSYL HYDROLASE FAMILY 63 C-TERMINAL DOMAIN-CONTAINING PROTEIN"/>
    <property type="match status" value="1"/>
</dbReference>
<dbReference type="InterPro" id="IPR008928">
    <property type="entry name" value="6-hairpin_glycosidase_sf"/>
</dbReference>
<dbReference type="GO" id="GO:0004573">
    <property type="term" value="F:Glc3Man9GlcNAc2 oligosaccharide glucosidase activity"/>
    <property type="evidence" value="ECO:0007669"/>
    <property type="project" value="UniProtKB-UniRule"/>
</dbReference>
<sequence>MVRRTQSTAHLTGLTAEEKRLEEDRGRQKYWRRWGPYLSERQWGVVREDYSYDGNAWESFTFDDSRSRAYRWGEDGLAGVSDNHQLLCFSLALWNEQDHILKEKAFGLTGPQGNHGEDVKETYFYVDNTPTHSYMKYVYKYPHARFPYEDLVKTNAERSREEREYELADTGVFDDNAYFDVVFEMAKEDDEELCFRVTAYNRGDKPAPLHLLPQVVYRNTWAWGHDDYKPELKQQDSSTIKMSHKKFGDPRSIIFAPSPGLTENHPDVEPQLLFTENETNRKKLYDQENTVKYTKDAFHDYVVNEKNDVVNPDSTGTKACAWFSFDEDGGVPPGDYVTVRYKFTKATNQYTIDEESFDQVFHRREQEADRFYWRITPFPISEELRQIQRQAFAGMLWTKQFYHFIQEDWYKGDPQTPKPPQNRANGRNKEWKHMYIDDVLSLPDKFEYNFFASWDTAFHCIPIALIDPDFAKKQLDLLTREWYMHPNGQIPAYEWNFSDVNPPVHAWATFRVYKLERKMYGRTDDMFLERVFQKLLLNFTWWVNRKDYDGNNVFEGGFLGLDNIGIFNRSEPLPTGGRLEQADSTGWMAFFCLQMLNIALELAKKRPVYEDIASKFFEHFLLIADAMTFTSPGVNANGLEKVEESLWNEDDEFYYDAIAWDEGSSRQQLPVRSLVGLIPLYASLTLEPQLLERFPGFKKRLNWFIEKRSSVATRNIASMGKKGVGERLLLALVNEDRLKAILKRMLDETEFLSDYGIRSLSKYHEKHPYSWFVNGQDYSITYVSGESDSGLFGGNSNWRGPIWFPTNFLIVESLQRFFLYYGAGFKVECPTGSGNMMNLAQVAEFLQHRLIKIFTQDETTGERPCNGDDAQASVDEHFENYIPFYEYFDGDTGRGLGASHQCGWTGLVAKLIQDTGLTMKSRSDVKTPAFNEDEPDSYFPKFANSPVPGRLERRRSSKSLATLTAEILELDDDESIAYTLNLKSKPSSAALSRTSTLSRISTGAASDNDGSDGEDDKQLLTQIRSAMDRFTDQEEGEEEDPFSSDEFEAHDS</sequence>
<organism evidence="4">
    <name type="scientific">Cyberlindnera fabianii</name>
    <name type="common">Yeast</name>
    <name type="synonym">Hansenula fabianii</name>
    <dbReference type="NCBI Taxonomy" id="36022"/>
    <lineage>
        <taxon>Eukaryota</taxon>
        <taxon>Fungi</taxon>
        <taxon>Dikarya</taxon>
        <taxon>Ascomycota</taxon>
        <taxon>Saccharomycotina</taxon>
        <taxon>Saccharomycetes</taxon>
        <taxon>Phaffomycetales</taxon>
        <taxon>Phaffomycetaceae</taxon>
        <taxon>Cyberlindnera</taxon>
    </lineage>
</organism>
<dbReference type="GO" id="GO:0006487">
    <property type="term" value="P:protein N-linked glycosylation"/>
    <property type="evidence" value="ECO:0007669"/>
    <property type="project" value="UniProtKB-UniRule"/>
</dbReference>
<proteinExistence type="inferred from homology"/>
<evidence type="ECO:0000259" key="3">
    <source>
        <dbReference type="Pfam" id="PF22422"/>
    </source>
</evidence>